<keyword evidence="1" id="KW-0175">Coiled coil</keyword>
<evidence type="ECO:0000313" key="3">
    <source>
        <dbReference type="Proteomes" id="UP001268683"/>
    </source>
</evidence>
<sequence>MIDVLSFHWIKRTVFFGLALWLILGQMAIAQNTANNELETELLHLEQEYKDLEMKLQAQLTELDRILNVGYSGVSLRKDMLNIVERVQTLDLKLKDLETQLAALVKLAAFNPVKPFEIIVRKSSKTAPAIMTDVRAGDIVYFTSEVPHPTDKNEQETLLQWSLILPDGRVSDTLLKTDQNYREGRGALYSFGIDTKGMELGKYQVKLAHSIPGNTRHKFEANTQFEINIVDKLIVAKMVVDDERTGDKHMPVLPSGASPYLFTYYEVPSGVDALTAHYSVHDLTSNKNIYNRVGRRNTKPDMDIQRVGVLLDPKTIEFVDGHEYRFDINLEDNLRPARAGKKYKSASKSIRFFYGNEPRYAKIEKLFVATRANAEQGDGKIPLLKTPLYLLTAVKAASALEKIAVDFRLTAKSNGDTVFASKLSHEINSKTDRIRISVPVKSDLLTENEKYTLQATITADDVAPQTKTYSFTYAASAPVDLRSLISIKGVISTPGLPDVPISNLSSAKYFYRDTSTISFNVPAVLTKGLNGSLNWSWRNCMQSKSIPLDGSVSDWGVDISPGSSRCGGPVELIYKRTGSESIKLYSAIFAREQAFSASVFTSAISRCGYKPGCKDDKVSEAFYPWGLGNVGIKISNNSFPTNVTVSVDGKIQGSGQSVYTANKKLSLKANEKKEWVWDLNPNIFKFDFESLYPNIQGDDVEKTVEFKVTIDDGVGKKRTLTRSLSRQIYVLNNKTNVKKASKSEGTTLVASIQPPTGMRAPYKSKITGISAYYMDGLNWHYDPEKLDEWIVQENVPKIGEDAEKSYYRKTVPLLLTIEDADGKQALLFYTKYTYTVSLYKNNQDDE</sequence>
<proteinExistence type="predicted"/>
<evidence type="ECO:0000313" key="2">
    <source>
        <dbReference type="EMBL" id="WND03290.1"/>
    </source>
</evidence>
<reference evidence="2" key="1">
    <citation type="submission" date="2023-04" db="EMBL/GenBank/DDBJ databases">
        <title>Complete genome sequence of Temperatibacter marinus.</title>
        <authorList>
            <person name="Rong J.-C."/>
            <person name="Yi M.-L."/>
            <person name="Zhao Q."/>
        </authorList>
    </citation>
    <scope>NUCLEOTIDE SEQUENCE</scope>
    <source>
        <strain evidence="2">NBRC 110045</strain>
    </source>
</reference>
<gene>
    <name evidence="2" type="ORF">QGN29_02765</name>
</gene>
<dbReference type="KEGG" id="tmk:QGN29_02765"/>
<dbReference type="RefSeq" id="WP_310799143.1">
    <property type="nucleotide sequence ID" value="NZ_CP123872.1"/>
</dbReference>
<name>A0AA52HB11_9PROT</name>
<accession>A0AA52HB11</accession>
<dbReference type="AlphaFoldDB" id="A0AA52HB11"/>
<keyword evidence="3" id="KW-1185">Reference proteome</keyword>
<organism evidence="2 3">
    <name type="scientific">Temperatibacter marinus</name>
    <dbReference type="NCBI Taxonomy" id="1456591"/>
    <lineage>
        <taxon>Bacteria</taxon>
        <taxon>Pseudomonadati</taxon>
        <taxon>Pseudomonadota</taxon>
        <taxon>Alphaproteobacteria</taxon>
        <taxon>Kordiimonadales</taxon>
        <taxon>Temperatibacteraceae</taxon>
        <taxon>Temperatibacter</taxon>
    </lineage>
</organism>
<dbReference type="EMBL" id="CP123872">
    <property type="protein sequence ID" value="WND03290.1"/>
    <property type="molecule type" value="Genomic_DNA"/>
</dbReference>
<protein>
    <submittedName>
        <fullName evidence="2">Uncharacterized protein</fullName>
    </submittedName>
</protein>
<feature type="coiled-coil region" evidence="1">
    <location>
        <begin position="28"/>
        <end position="107"/>
    </location>
</feature>
<dbReference type="Proteomes" id="UP001268683">
    <property type="component" value="Chromosome"/>
</dbReference>
<evidence type="ECO:0000256" key="1">
    <source>
        <dbReference type="SAM" id="Coils"/>
    </source>
</evidence>